<name>A0ABP3PY27_9PROT</name>
<evidence type="ECO:0000256" key="2">
    <source>
        <dbReference type="ARBA" id="ARBA00022679"/>
    </source>
</evidence>
<dbReference type="RefSeq" id="WP_343894674.1">
    <property type="nucleotide sequence ID" value="NZ_BAAAFZ010000015.1"/>
</dbReference>
<proteinExistence type="inferred from homology"/>
<organism evidence="5 6">
    <name type="scientific">Craurococcus roseus</name>
    <dbReference type="NCBI Taxonomy" id="77585"/>
    <lineage>
        <taxon>Bacteria</taxon>
        <taxon>Pseudomonadati</taxon>
        <taxon>Pseudomonadota</taxon>
        <taxon>Alphaproteobacteria</taxon>
        <taxon>Acetobacterales</taxon>
        <taxon>Acetobacteraceae</taxon>
        <taxon>Craurococcus</taxon>
    </lineage>
</organism>
<feature type="domain" description="Carbohydrate kinase PfkB" evidence="4">
    <location>
        <begin position="37"/>
        <end position="305"/>
    </location>
</feature>
<comment type="similarity">
    <text evidence="1">Belongs to the carbohydrate kinase PfkB family.</text>
</comment>
<dbReference type="PANTHER" id="PTHR43085:SF15">
    <property type="entry name" value="2-DEHYDRO-3-DEOXYGLUCONOKINASE"/>
    <property type="match status" value="1"/>
</dbReference>
<keyword evidence="2" id="KW-0808">Transferase</keyword>
<keyword evidence="6" id="KW-1185">Reference proteome</keyword>
<keyword evidence="3 5" id="KW-0418">Kinase</keyword>
<gene>
    <name evidence="5" type="ORF">GCM10009416_15840</name>
</gene>
<reference evidence="6" key="1">
    <citation type="journal article" date="2019" name="Int. J. Syst. Evol. Microbiol.">
        <title>The Global Catalogue of Microorganisms (GCM) 10K type strain sequencing project: providing services to taxonomists for standard genome sequencing and annotation.</title>
        <authorList>
            <consortium name="The Broad Institute Genomics Platform"/>
            <consortium name="The Broad Institute Genome Sequencing Center for Infectious Disease"/>
            <person name="Wu L."/>
            <person name="Ma J."/>
        </authorList>
    </citation>
    <scope>NUCLEOTIDE SEQUENCE [LARGE SCALE GENOMIC DNA]</scope>
    <source>
        <strain evidence="6">JCM 9933</strain>
    </source>
</reference>
<dbReference type="Pfam" id="PF00294">
    <property type="entry name" value="PfkB"/>
    <property type="match status" value="1"/>
</dbReference>
<dbReference type="GO" id="GO:0016301">
    <property type="term" value="F:kinase activity"/>
    <property type="evidence" value="ECO:0007669"/>
    <property type="project" value="UniProtKB-KW"/>
</dbReference>
<protein>
    <submittedName>
        <fullName evidence="5">Sugar kinase</fullName>
    </submittedName>
</protein>
<comment type="caution">
    <text evidence="5">The sequence shown here is derived from an EMBL/GenBank/DDBJ whole genome shotgun (WGS) entry which is preliminary data.</text>
</comment>
<evidence type="ECO:0000256" key="1">
    <source>
        <dbReference type="ARBA" id="ARBA00010688"/>
    </source>
</evidence>
<dbReference type="Gene3D" id="3.40.1190.20">
    <property type="match status" value="1"/>
</dbReference>
<dbReference type="InterPro" id="IPR011611">
    <property type="entry name" value="PfkB_dom"/>
</dbReference>
<evidence type="ECO:0000256" key="3">
    <source>
        <dbReference type="ARBA" id="ARBA00022777"/>
    </source>
</evidence>
<evidence type="ECO:0000313" key="5">
    <source>
        <dbReference type="EMBL" id="GAA0578106.1"/>
    </source>
</evidence>
<sequence length="318" mass="32656">MRRAAVPDLLCMGEPMLELNQRRRPTDAPGGDLPLYLQGHGGDTSNAAIAAARNGASAGYVTAVGKDAPGDSFMALWAQEGVDTATVARSDAAPTGLYVVSHGEEGHRFTYYRAGSAASRMGPADVPEDAIRGARMLHVSGISQAISTSACDAVFRAIEVAKAAGVGVSYDTNLRLALWPKARAAAVIHAGVAQADVALPSFDDVKVLTGLEDPDAIADFYLRLGCPLVLLKLGAGGVLVATPSRRERVAGFKVQSVDATGAGDTFAGSFLARHLAGDDPFAAARYANAAAALSTTGYGAVAPIPRPDAVNALLREGG</sequence>
<dbReference type="InterPro" id="IPR029056">
    <property type="entry name" value="Ribokinase-like"/>
</dbReference>
<evidence type="ECO:0000259" key="4">
    <source>
        <dbReference type="Pfam" id="PF00294"/>
    </source>
</evidence>
<dbReference type="SUPFAM" id="SSF53613">
    <property type="entry name" value="Ribokinase-like"/>
    <property type="match status" value="1"/>
</dbReference>
<accession>A0ABP3PY27</accession>
<dbReference type="EMBL" id="BAAAFZ010000015">
    <property type="protein sequence ID" value="GAA0578106.1"/>
    <property type="molecule type" value="Genomic_DNA"/>
</dbReference>
<dbReference type="Proteomes" id="UP001501588">
    <property type="component" value="Unassembled WGS sequence"/>
</dbReference>
<dbReference type="CDD" id="cd01166">
    <property type="entry name" value="KdgK"/>
    <property type="match status" value="1"/>
</dbReference>
<dbReference type="InterPro" id="IPR050306">
    <property type="entry name" value="PfkB_Carbo_kinase"/>
</dbReference>
<evidence type="ECO:0000313" key="6">
    <source>
        <dbReference type="Proteomes" id="UP001501588"/>
    </source>
</evidence>
<dbReference type="PANTHER" id="PTHR43085">
    <property type="entry name" value="HEXOKINASE FAMILY MEMBER"/>
    <property type="match status" value="1"/>
</dbReference>